<sequence length="94" mass="10304">MVCVCACARVLDGACSSDTAEVCPRWLSIPQTARLQSHKQGRISINTRGAFSWCSLLNNCTSDIQQVGLLSQQLHPQSVPVERFAVSTLRTSRL</sequence>
<evidence type="ECO:0000313" key="2">
    <source>
        <dbReference type="Proteomes" id="UP000829447"/>
    </source>
</evidence>
<name>A0ACC5X7R6_PANGG</name>
<dbReference type="Proteomes" id="UP000829447">
    <property type="component" value="Linkage Group LG16"/>
</dbReference>
<keyword evidence="2" id="KW-1185">Reference proteome</keyword>
<protein>
    <submittedName>
        <fullName evidence="1">Uncharacterized protein</fullName>
    </submittedName>
</protein>
<gene>
    <name evidence="1" type="ORF">PGIGA_G00072500</name>
</gene>
<comment type="caution">
    <text evidence="1">The sequence shown here is derived from an EMBL/GenBank/DDBJ whole genome shotgun (WGS) entry which is preliminary data.</text>
</comment>
<organism evidence="1 2">
    <name type="scientific">Pangasianodon gigas</name>
    <name type="common">Mekong giant catfish</name>
    <name type="synonym">Pangasius gigas</name>
    <dbReference type="NCBI Taxonomy" id="30993"/>
    <lineage>
        <taxon>Eukaryota</taxon>
        <taxon>Metazoa</taxon>
        <taxon>Chordata</taxon>
        <taxon>Craniata</taxon>
        <taxon>Vertebrata</taxon>
        <taxon>Euteleostomi</taxon>
        <taxon>Actinopterygii</taxon>
        <taxon>Neopterygii</taxon>
        <taxon>Teleostei</taxon>
        <taxon>Ostariophysi</taxon>
        <taxon>Siluriformes</taxon>
        <taxon>Pangasiidae</taxon>
        <taxon>Pangasianodon</taxon>
    </lineage>
</organism>
<accession>A0ACC5X7R6</accession>
<reference evidence="1 2" key="1">
    <citation type="journal article" date="2022" name="bioRxiv">
        <title>An ancient truncated duplication of the anti-Mullerian hormone receptor type 2 gene is a potential conserved master sex determinant in the Pangasiidae catfish family.</title>
        <authorList>
            <person name="Wen M."/>
            <person name="Pan Q."/>
            <person name="Jouanno E."/>
            <person name="Montfort J."/>
            <person name="Zahm M."/>
            <person name="Cabau C."/>
            <person name="Klopp C."/>
            <person name="Iampietro C."/>
            <person name="Roques C."/>
            <person name="Bouchez O."/>
            <person name="Castinel A."/>
            <person name="Donnadieu C."/>
            <person name="Parrinello H."/>
            <person name="Poncet C."/>
            <person name="Belmonte E."/>
            <person name="Gautier V."/>
            <person name="Avarre J.-C."/>
            <person name="Dugue R."/>
            <person name="Gustiano R."/>
            <person name="Ha T.T.T."/>
            <person name="Campet M."/>
            <person name="Sriphairoj K."/>
            <person name="Ribolli J."/>
            <person name="de Almeida F.L."/>
            <person name="Desvignes T."/>
            <person name="Postlethwait J.H."/>
            <person name="Bucao C.F."/>
            <person name="Robinson-Rechavi M."/>
            <person name="Bobe J."/>
            <person name="Herpin A."/>
            <person name="Guiguen Y."/>
        </authorList>
    </citation>
    <scope>NUCLEOTIDE SEQUENCE [LARGE SCALE GENOMIC DNA]</scope>
    <source>
        <strain evidence="1">YG-Dec2019</strain>
    </source>
</reference>
<evidence type="ECO:0000313" key="1">
    <source>
        <dbReference type="EMBL" id="MCI4387299.1"/>
    </source>
</evidence>
<dbReference type="EMBL" id="CM040469">
    <property type="protein sequence ID" value="MCI4387299.1"/>
    <property type="molecule type" value="Genomic_DNA"/>
</dbReference>
<proteinExistence type="predicted"/>